<dbReference type="SUPFAM" id="SSF51120">
    <property type="entry name" value="beta-Roll"/>
    <property type="match status" value="1"/>
</dbReference>
<dbReference type="InterPro" id="IPR038255">
    <property type="entry name" value="PBS_linker_sf"/>
</dbReference>
<dbReference type="Pfam" id="PF00413">
    <property type="entry name" value="Peptidase_M10"/>
    <property type="match status" value="1"/>
</dbReference>
<dbReference type="InterPro" id="IPR013783">
    <property type="entry name" value="Ig-like_fold"/>
</dbReference>
<accession>A0A5C7G6U5</accession>
<dbReference type="AlphaFoldDB" id="A0A5C7G6U5"/>
<dbReference type="SMART" id="SM00235">
    <property type="entry name" value="ZnMc"/>
    <property type="match status" value="1"/>
</dbReference>
<dbReference type="GO" id="GO:0005509">
    <property type="term" value="F:calcium ion binding"/>
    <property type="evidence" value="ECO:0007669"/>
    <property type="project" value="InterPro"/>
</dbReference>
<keyword evidence="8" id="KW-1185">Reference proteome</keyword>
<dbReference type="InterPro" id="IPR011049">
    <property type="entry name" value="Serralysin-like_metalloprot_C"/>
</dbReference>
<sequence length="713" mass="76541">MATVSDITNTPLSGLNHIDALLDKGPDWNYLSNSNANLLFYTFSTESGNEADKTGQETFSVAQQAATRTAFTYLQQITGIEFRETGTGTAAQIHLANMDLEGQYTTGLCSWQAGYRSTSDGTLTEYTANAYVYLDNANWEHITGNLTPGTQGYETLLHELGHALGLKHPFREGSEAQIVLPSNENNTSNTLMSYDLQGGWYSTYRPYDIAAFNWLYGGDGLRGALGINGSGGRYITGSYKDDVLVGTQFNDTLQGNGGNDMIDGGAGIDTVVYNGNRNSYTFGTLGDGALTVSGAEGTDTLRNIDWLQFADMTVERANVVADTVAPAAPVLAVTQNGKDYATTGNILLLNGSAEANSTVKVYLGDKLIATAQADGSGLWSTRSTDPFVDRRDYQIFATATDAAGNVSQASNQVLFHIDSTAPSVPTLSIAVEAGNNRSLFTGTGEAGTTIELYRDGDFIKIGTATVGGDGKWALASQPLPNGNYNVIVTSVDDAGNATAGQQSMPMTINHSGFQAGTAGANTITNNAGSNAIDGGAGLDAVVYSGSREAYTIKKETWGYTVTAPNGEVDGLFNIERIKFDDGWKAIDESSAQIFRQYAAVLNRTAEDEGLGYWNWRMDNGTSLHQVATEFMIQPEFKQLYGENSTDQEFIYKLYQNVLDREPDTGGLLYWSQMIGQNGRAQMLVDFAESPENKANVIELIGQGLDFVTYTPPA</sequence>
<keyword evidence="2" id="KW-0645">Protease</keyword>
<dbReference type="InterPro" id="IPR024079">
    <property type="entry name" value="MetalloPept_cat_dom_sf"/>
</dbReference>
<protein>
    <submittedName>
        <fullName evidence="7">DUF4214 domain-containing protein</fullName>
    </submittedName>
</protein>
<dbReference type="Gene3D" id="2.150.10.10">
    <property type="entry name" value="Serralysin-like metalloprotease, C-terminal"/>
    <property type="match status" value="1"/>
</dbReference>
<keyword evidence="3" id="KW-0479">Metal-binding</keyword>
<evidence type="ECO:0000259" key="6">
    <source>
        <dbReference type="SMART" id="SM00235"/>
    </source>
</evidence>
<dbReference type="PROSITE" id="PS00330">
    <property type="entry name" value="HEMOLYSIN_CALCIUM"/>
    <property type="match status" value="1"/>
</dbReference>
<dbReference type="Pfam" id="PF19077">
    <property type="entry name" value="Big_13"/>
    <property type="match status" value="1"/>
</dbReference>
<gene>
    <name evidence="7" type="ORF">FVD38_03565</name>
</gene>
<dbReference type="RefSeq" id="WP_147933551.1">
    <property type="nucleotide sequence ID" value="NZ_VPFD01000003.1"/>
</dbReference>
<comment type="similarity">
    <text evidence="1">Belongs to the peptidase M10B family.</text>
</comment>
<feature type="domain" description="Peptidase metallopeptidase" evidence="6">
    <location>
        <begin position="24"/>
        <end position="218"/>
    </location>
</feature>
<dbReference type="Gene3D" id="2.60.40.10">
    <property type="entry name" value="Immunoglobulins"/>
    <property type="match status" value="2"/>
</dbReference>
<dbReference type="InterPro" id="IPR001343">
    <property type="entry name" value="Hemolysn_Ca-bd"/>
</dbReference>
<evidence type="ECO:0000256" key="3">
    <source>
        <dbReference type="ARBA" id="ARBA00022723"/>
    </source>
</evidence>
<dbReference type="SUPFAM" id="SSF55486">
    <property type="entry name" value="Metalloproteases ('zincins'), catalytic domain"/>
    <property type="match status" value="1"/>
</dbReference>
<dbReference type="GO" id="GO:0008270">
    <property type="term" value="F:zinc ion binding"/>
    <property type="evidence" value="ECO:0007669"/>
    <property type="project" value="InterPro"/>
</dbReference>
<dbReference type="InterPro" id="IPR006026">
    <property type="entry name" value="Peptidase_Metallo"/>
</dbReference>
<dbReference type="Gene3D" id="3.40.390.10">
    <property type="entry name" value="Collagenase (Catalytic Domain)"/>
    <property type="match status" value="1"/>
</dbReference>
<dbReference type="GO" id="GO:0031012">
    <property type="term" value="C:extracellular matrix"/>
    <property type="evidence" value="ECO:0007669"/>
    <property type="project" value="InterPro"/>
</dbReference>
<dbReference type="Gene3D" id="1.10.3130.20">
    <property type="entry name" value="Phycobilisome linker domain"/>
    <property type="match status" value="1"/>
</dbReference>
<dbReference type="PRINTS" id="PR00313">
    <property type="entry name" value="CABNDNGRPT"/>
</dbReference>
<keyword evidence="4" id="KW-0378">Hydrolase</keyword>
<evidence type="ECO:0000256" key="2">
    <source>
        <dbReference type="ARBA" id="ARBA00022670"/>
    </source>
</evidence>
<dbReference type="Pfam" id="PF00353">
    <property type="entry name" value="HemolysinCabind"/>
    <property type="match status" value="2"/>
</dbReference>
<comment type="caution">
    <text evidence="7">The sequence shown here is derived from an EMBL/GenBank/DDBJ whole genome shotgun (WGS) entry which is preliminary data.</text>
</comment>
<dbReference type="InterPro" id="IPR018511">
    <property type="entry name" value="Hemolysin-typ_Ca-bd_CS"/>
</dbReference>
<proteinExistence type="inferred from homology"/>
<evidence type="ECO:0000256" key="1">
    <source>
        <dbReference type="ARBA" id="ARBA00009490"/>
    </source>
</evidence>
<reference evidence="7 8" key="1">
    <citation type="submission" date="2019-08" db="EMBL/GenBank/DDBJ databases">
        <title>Massilia golmudensis sp. nov., isolated from sand in the Qinghai-Tibetan Plateau.</title>
        <authorList>
            <person name="Zhang B."/>
        </authorList>
    </citation>
    <scope>NUCLEOTIDE SEQUENCE [LARGE SCALE GENOMIC DNA]</scope>
    <source>
        <strain evidence="7 8">GEM5</strain>
    </source>
</reference>
<dbReference type="InterPro" id="IPR025282">
    <property type="entry name" value="DUF4214"/>
</dbReference>
<evidence type="ECO:0000313" key="8">
    <source>
        <dbReference type="Proteomes" id="UP000321413"/>
    </source>
</evidence>
<evidence type="ECO:0000313" key="7">
    <source>
        <dbReference type="EMBL" id="TXG01660.1"/>
    </source>
</evidence>
<dbReference type="EMBL" id="VPFD01000003">
    <property type="protein sequence ID" value="TXG01660.1"/>
    <property type="molecule type" value="Genomic_DNA"/>
</dbReference>
<dbReference type="GO" id="GO:0006508">
    <property type="term" value="P:proteolysis"/>
    <property type="evidence" value="ECO:0007669"/>
    <property type="project" value="UniProtKB-KW"/>
</dbReference>
<dbReference type="Pfam" id="PF13946">
    <property type="entry name" value="DUF4214"/>
    <property type="match status" value="1"/>
</dbReference>
<dbReference type="GO" id="GO:0004222">
    <property type="term" value="F:metalloendopeptidase activity"/>
    <property type="evidence" value="ECO:0007669"/>
    <property type="project" value="InterPro"/>
</dbReference>
<dbReference type="NCBIfam" id="NF033510">
    <property type="entry name" value="Ca_tandemer"/>
    <property type="match status" value="2"/>
</dbReference>
<dbReference type="InterPro" id="IPR001818">
    <property type="entry name" value="Pept_M10_metallopeptidase"/>
</dbReference>
<keyword evidence="5" id="KW-0862">Zinc</keyword>
<dbReference type="Proteomes" id="UP000321413">
    <property type="component" value="Unassembled WGS sequence"/>
</dbReference>
<dbReference type="InterPro" id="IPR044016">
    <property type="entry name" value="Big_13"/>
</dbReference>
<evidence type="ECO:0000256" key="4">
    <source>
        <dbReference type="ARBA" id="ARBA00022801"/>
    </source>
</evidence>
<organism evidence="7 8">
    <name type="scientific">Massilia arenae</name>
    <dbReference type="NCBI Taxonomy" id="2603288"/>
    <lineage>
        <taxon>Bacteria</taxon>
        <taxon>Pseudomonadati</taxon>
        <taxon>Pseudomonadota</taxon>
        <taxon>Betaproteobacteria</taxon>
        <taxon>Burkholderiales</taxon>
        <taxon>Oxalobacteraceae</taxon>
        <taxon>Telluria group</taxon>
        <taxon>Massilia</taxon>
    </lineage>
</organism>
<name>A0A5C7G6U5_9BURK</name>
<evidence type="ECO:0000256" key="5">
    <source>
        <dbReference type="ARBA" id="ARBA00022833"/>
    </source>
</evidence>
<dbReference type="InterPro" id="IPR041498">
    <property type="entry name" value="Big_6"/>
</dbReference>
<dbReference type="Pfam" id="PF17936">
    <property type="entry name" value="Big_6"/>
    <property type="match status" value="1"/>
</dbReference>